<comment type="caution">
    <text evidence="2">The sequence shown here is derived from an EMBL/GenBank/DDBJ whole genome shotgun (WGS) entry which is preliminary data.</text>
</comment>
<proteinExistence type="predicted"/>
<dbReference type="OrthoDB" id="10463632at2759"/>
<dbReference type="AlphaFoldDB" id="A0A8J4R2Q6"/>
<organism evidence="2 3">
    <name type="scientific">Castanea mollissima</name>
    <name type="common">Chinese chestnut</name>
    <dbReference type="NCBI Taxonomy" id="60419"/>
    <lineage>
        <taxon>Eukaryota</taxon>
        <taxon>Viridiplantae</taxon>
        <taxon>Streptophyta</taxon>
        <taxon>Embryophyta</taxon>
        <taxon>Tracheophyta</taxon>
        <taxon>Spermatophyta</taxon>
        <taxon>Magnoliopsida</taxon>
        <taxon>eudicotyledons</taxon>
        <taxon>Gunneridae</taxon>
        <taxon>Pentapetalae</taxon>
        <taxon>rosids</taxon>
        <taxon>fabids</taxon>
        <taxon>Fagales</taxon>
        <taxon>Fagaceae</taxon>
        <taxon>Castanea</taxon>
    </lineage>
</organism>
<evidence type="ECO:0000313" key="3">
    <source>
        <dbReference type="Proteomes" id="UP000737018"/>
    </source>
</evidence>
<sequence>MFTSSTHSFDDLCGGVIRCVVWWRFRQARDGTAPEEEAKGTARTLSSSKSFSQPECMLPAPNLEDKTRAHLETWDRSRKFEGCLKPVKSKSDPIDVNGRPSAALSAKEAAKMQLFRLLP</sequence>
<reference evidence="2" key="1">
    <citation type="submission" date="2020-03" db="EMBL/GenBank/DDBJ databases">
        <title>Castanea mollissima Vanexum genome sequencing.</title>
        <authorList>
            <person name="Staton M."/>
        </authorList>
    </citation>
    <scope>NUCLEOTIDE SEQUENCE</scope>
    <source>
        <tissue evidence="2">Leaf</tissue>
    </source>
</reference>
<keyword evidence="3" id="KW-1185">Reference proteome</keyword>
<name>A0A8J4R2Q6_9ROSI</name>
<evidence type="ECO:0000256" key="1">
    <source>
        <dbReference type="SAM" id="MobiDB-lite"/>
    </source>
</evidence>
<dbReference type="Proteomes" id="UP000737018">
    <property type="component" value="Unassembled WGS sequence"/>
</dbReference>
<evidence type="ECO:0000313" key="2">
    <source>
        <dbReference type="EMBL" id="KAF3956648.1"/>
    </source>
</evidence>
<feature type="region of interest" description="Disordered" evidence="1">
    <location>
        <begin position="31"/>
        <end position="59"/>
    </location>
</feature>
<protein>
    <submittedName>
        <fullName evidence="2">Uncharacterized protein</fullName>
    </submittedName>
</protein>
<accession>A0A8J4R2Q6</accession>
<gene>
    <name evidence="2" type="ORF">CMV_018244</name>
</gene>
<dbReference type="EMBL" id="JRKL02003027">
    <property type="protein sequence ID" value="KAF3956648.1"/>
    <property type="molecule type" value="Genomic_DNA"/>
</dbReference>
<feature type="compositionally biased region" description="Polar residues" evidence="1">
    <location>
        <begin position="43"/>
        <end position="53"/>
    </location>
</feature>